<sequence>MPQRVDLHTRLGFAYLQQGRLAAAQEELEFALTLGPDDSSAHHAMALLKLQLGHAALAREHYERAIVADPGNYLVRNDFGSHLCALGLHLEGIDQLTIAVNDPFNSSRHISHYRIGVCMNLSGRLEKAYEHLAEALRAQPASGPVLYEAAAVSFRLGRHLSARGFLERYFEQGNPTPDSLLLAVNNERELGSDSLVQHYAYQLRMSYPDSPQAAEAKQLVSGAQGG</sequence>
<gene>
    <name evidence="1" type="ORF">MGWOODY_XGa362</name>
</gene>
<dbReference type="InterPro" id="IPR019734">
    <property type="entry name" value="TPR_rpt"/>
</dbReference>
<organism evidence="1">
    <name type="scientific">hydrothermal vent metagenome</name>
    <dbReference type="NCBI Taxonomy" id="652676"/>
    <lineage>
        <taxon>unclassified sequences</taxon>
        <taxon>metagenomes</taxon>
        <taxon>ecological metagenomes</taxon>
    </lineage>
</organism>
<dbReference type="Gene3D" id="1.25.40.10">
    <property type="entry name" value="Tetratricopeptide repeat domain"/>
    <property type="match status" value="1"/>
</dbReference>
<reference evidence="1" key="1">
    <citation type="submission" date="2015-10" db="EMBL/GenBank/DDBJ databases">
        <authorList>
            <person name="Gilbert D.G."/>
        </authorList>
    </citation>
    <scope>NUCLEOTIDE SEQUENCE</scope>
</reference>
<dbReference type="InterPro" id="IPR011990">
    <property type="entry name" value="TPR-like_helical_dom_sf"/>
</dbReference>
<protein>
    <submittedName>
        <fullName evidence="1">Type IV pilus biogenesis protein PilF</fullName>
    </submittedName>
</protein>
<proteinExistence type="predicted"/>
<dbReference type="EMBL" id="CZRL01000059">
    <property type="protein sequence ID" value="CUS51352.1"/>
    <property type="molecule type" value="Genomic_DNA"/>
</dbReference>
<dbReference type="SMART" id="SM00028">
    <property type="entry name" value="TPR"/>
    <property type="match status" value="3"/>
</dbReference>
<name>A0A161KE06_9ZZZZ</name>
<dbReference type="SUPFAM" id="SSF48452">
    <property type="entry name" value="TPR-like"/>
    <property type="match status" value="1"/>
</dbReference>
<evidence type="ECO:0000313" key="1">
    <source>
        <dbReference type="EMBL" id="CUS51352.1"/>
    </source>
</evidence>
<dbReference type="AlphaFoldDB" id="A0A161KE06"/>
<dbReference type="Pfam" id="PF13432">
    <property type="entry name" value="TPR_16"/>
    <property type="match status" value="1"/>
</dbReference>
<accession>A0A161KE06</accession>
<dbReference type="PROSITE" id="PS50005">
    <property type="entry name" value="TPR"/>
    <property type="match status" value="2"/>
</dbReference>